<dbReference type="Proteomes" id="UP000266677">
    <property type="component" value="Unassembled WGS sequence"/>
</dbReference>
<organism evidence="4 5">
    <name type="scientific">Nocardia panacis</name>
    <dbReference type="NCBI Taxonomy" id="2340916"/>
    <lineage>
        <taxon>Bacteria</taxon>
        <taxon>Bacillati</taxon>
        <taxon>Actinomycetota</taxon>
        <taxon>Actinomycetes</taxon>
        <taxon>Mycobacteriales</taxon>
        <taxon>Nocardiaceae</taxon>
        <taxon>Nocardia</taxon>
    </lineage>
</organism>
<dbReference type="SUPFAM" id="SSF143120">
    <property type="entry name" value="YefM-like"/>
    <property type="match status" value="1"/>
</dbReference>
<evidence type="ECO:0000256" key="1">
    <source>
        <dbReference type="ARBA" id="ARBA00009981"/>
    </source>
</evidence>
<dbReference type="Pfam" id="PF02604">
    <property type="entry name" value="PhdYeFM_antitox"/>
    <property type="match status" value="1"/>
</dbReference>
<dbReference type="AlphaFoldDB" id="A0A3A4KFB4"/>
<accession>A0A3A4KFB4</accession>
<dbReference type="InterPro" id="IPR006442">
    <property type="entry name" value="Antitoxin_Phd/YefM"/>
</dbReference>
<evidence type="ECO:0000313" key="4">
    <source>
        <dbReference type="EMBL" id="RJO71248.1"/>
    </source>
</evidence>
<evidence type="ECO:0000256" key="2">
    <source>
        <dbReference type="RuleBase" id="RU362080"/>
    </source>
</evidence>
<dbReference type="EMBL" id="QZFU01000035">
    <property type="protein sequence ID" value="RJO71248.1"/>
    <property type="molecule type" value="Genomic_DNA"/>
</dbReference>
<name>A0A3A4KFB4_9NOCA</name>
<gene>
    <name evidence="4" type="ORF">D5S18_25405</name>
</gene>
<comment type="function">
    <text evidence="2">Antitoxin component of a type II toxin-antitoxin (TA) system.</text>
</comment>
<dbReference type="InterPro" id="IPR036165">
    <property type="entry name" value="YefM-like_sf"/>
</dbReference>
<sequence length="85" mass="9304">MASTMTSREFNQDSGRAKSAAADGPVVITDRGRPAYVLLTYSDYEKLVGGTVTMIDLLALPEGVEDVELELPDRKTDYGRAMDFD</sequence>
<keyword evidence="5" id="KW-1185">Reference proteome</keyword>
<feature type="compositionally biased region" description="Polar residues" evidence="3">
    <location>
        <begin position="1"/>
        <end position="14"/>
    </location>
</feature>
<dbReference type="OrthoDB" id="72009at2"/>
<feature type="region of interest" description="Disordered" evidence="3">
    <location>
        <begin position="1"/>
        <end position="22"/>
    </location>
</feature>
<protein>
    <recommendedName>
        <fullName evidence="2">Antitoxin</fullName>
    </recommendedName>
</protein>
<evidence type="ECO:0000256" key="3">
    <source>
        <dbReference type="SAM" id="MobiDB-lite"/>
    </source>
</evidence>
<comment type="caution">
    <text evidence="4">The sequence shown here is derived from an EMBL/GenBank/DDBJ whole genome shotgun (WGS) entry which is preliminary data.</text>
</comment>
<proteinExistence type="inferred from homology"/>
<evidence type="ECO:0000313" key="5">
    <source>
        <dbReference type="Proteomes" id="UP000266677"/>
    </source>
</evidence>
<dbReference type="NCBIfam" id="TIGR01552">
    <property type="entry name" value="phd_fam"/>
    <property type="match status" value="1"/>
</dbReference>
<dbReference type="Gene3D" id="3.40.1620.10">
    <property type="entry name" value="YefM-like domain"/>
    <property type="match status" value="1"/>
</dbReference>
<comment type="similarity">
    <text evidence="1 2">Belongs to the phD/YefM antitoxin family.</text>
</comment>
<reference evidence="4 5" key="1">
    <citation type="submission" date="2018-09" db="EMBL/GenBank/DDBJ databases">
        <title>YIM PH21274 draft genome.</title>
        <authorList>
            <person name="Miao C."/>
        </authorList>
    </citation>
    <scope>NUCLEOTIDE SEQUENCE [LARGE SCALE GENOMIC DNA]</scope>
    <source>
        <strain evidence="4 5">YIM PH 21724</strain>
    </source>
</reference>